<feature type="compositionally biased region" description="Low complexity" evidence="7">
    <location>
        <begin position="100"/>
        <end position="113"/>
    </location>
</feature>
<organism evidence="9 10">
    <name type="scientific">Polytolypa hystricis (strain UAMH7299)</name>
    <dbReference type="NCBI Taxonomy" id="1447883"/>
    <lineage>
        <taxon>Eukaryota</taxon>
        <taxon>Fungi</taxon>
        <taxon>Dikarya</taxon>
        <taxon>Ascomycota</taxon>
        <taxon>Pezizomycotina</taxon>
        <taxon>Eurotiomycetes</taxon>
        <taxon>Eurotiomycetidae</taxon>
        <taxon>Onygenales</taxon>
        <taxon>Onygenales incertae sedis</taxon>
        <taxon>Polytolypa</taxon>
    </lineage>
</organism>
<comment type="caution">
    <text evidence="9">The sequence shown here is derived from an EMBL/GenBank/DDBJ whole genome shotgun (WGS) entry which is preliminary data.</text>
</comment>
<dbReference type="SMART" id="SM00066">
    <property type="entry name" value="GAL4"/>
    <property type="match status" value="1"/>
</dbReference>
<dbReference type="STRING" id="1447883.A0A2B7WVF4"/>
<evidence type="ECO:0000313" key="9">
    <source>
        <dbReference type="EMBL" id="PGH00481.1"/>
    </source>
</evidence>
<dbReference type="AlphaFoldDB" id="A0A2B7WVF4"/>
<gene>
    <name evidence="9" type="ORF">AJ80_09172</name>
</gene>
<evidence type="ECO:0000256" key="3">
    <source>
        <dbReference type="ARBA" id="ARBA00023015"/>
    </source>
</evidence>
<dbReference type="Gene3D" id="4.10.240.10">
    <property type="entry name" value="Zn(2)-C6 fungal-type DNA-binding domain"/>
    <property type="match status" value="1"/>
</dbReference>
<feature type="compositionally biased region" description="Low complexity" evidence="7">
    <location>
        <begin position="279"/>
        <end position="293"/>
    </location>
</feature>
<dbReference type="GO" id="GO:0003677">
    <property type="term" value="F:DNA binding"/>
    <property type="evidence" value="ECO:0007669"/>
    <property type="project" value="UniProtKB-KW"/>
</dbReference>
<sequence length="650" mass="70683">MSAPVPAAAGPPAAADPASKPPVAQNTDVAPAPVSTPLAPIQTVTTPPISSIPETSNPPPPQPPPPTPTSIPTSAPPPASVPAPSQIPAPAPNHPTLVEQQHQQQQPNLTQHIPPQPSIPQPPSHPTISTPIQSIEHPPPPPPPQHEQYQQYNHGQGGHQSPGSASPMSILQYYPNMPPGASSPEAYQLTGDANQMLSGTRHKKEVKRRTKTGCLTCRKRRIKCDERHPVCRNCEKSKRDCMGYDPVFRPQPGPSAIQPAPSQQPPYQYTNQINYSYNTHPQNTPTTSTTSFIPPLPTTGSSASPTPLEQYNYGQSIDPILEGVASPKTSVANNSEGVQTPSSASAMFGSQGLELKPMGIDDLLSLRGHALPAVDVTTVPPARVEEIKMVFISYAMAIDRFLECQWFEPKGLAHLLSNPALLSHYSALLDGFNDRNIHNPDVLARVESRETHVIWDTMLLCRRAHSQQQQQQQQQQNGNSAPAPDPDLLFAVKRLSVYEALVTGNTLDTNPVALNTYPESDPAYKASGLVGQIKGRELQFWESIGRFVSVPTNDDPNLIREQDAALMISRSLLDTFENRDVIYSIAIVRQVARFQPKKLKPHPSSADEKDSGAKLYVACKFLESESRGGTNQVAKRLCGMVVKYWDEIGL</sequence>
<dbReference type="PANTHER" id="PTHR36206:SF13">
    <property type="entry name" value="TRANSCRIPTIONAL REGULATORY PROTEIN MOC3"/>
    <property type="match status" value="1"/>
</dbReference>
<evidence type="ECO:0000256" key="4">
    <source>
        <dbReference type="ARBA" id="ARBA00023125"/>
    </source>
</evidence>
<keyword evidence="5" id="KW-0804">Transcription</keyword>
<dbReference type="InterPro" id="IPR036864">
    <property type="entry name" value="Zn2-C6_fun-type_DNA-bd_sf"/>
</dbReference>
<keyword evidence="10" id="KW-1185">Reference proteome</keyword>
<evidence type="ECO:0000256" key="1">
    <source>
        <dbReference type="ARBA" id="ARBA00022723"/>
    </source>
</evidence>
<feature type="compositionally biased region" description="Pro residues" evidence="7">
    <location>
        <begin position="56"/>
        <end position="93"/>
    </location>
</feature>
<feature type="region of interest" description="Disordered" evidence="7">
    <location>
        <begin position="279"/>
        <end position="303"/>
    </location>
</feature>
<keyword evidence="2" id="KW-0862">Zinc</keyword>
<feature type="compositionally biased region" description="Low complexity" evidence="7">
    <location>
        <begin position="40"/>
        <end position="55"/>
    </location>
</feature>
<evidence type="ECO:0000256" key="7">
    <source>
        <dbReference type="SAM" id="MobiDB-lite"/>
    </source>
</evidence>
<dbReference type="GO" id="GO:0000981">
    <property type="term" value="F:DNA-binding transcription factor activity, RNA polymerase II-specific"/>
    <property type="evidence" value="ECO:0007669"/>
    <property type="project" value="InterPro"/>
</dbReference>
<dbReference type="InterPro" id="IPR001138">
    <property type="entry name" value="Zn2Cys6_DnaBD"/>
</dbReference>
<feature type="compositionally biased region" description="Low complexity" evidence="7">
    <location>
        <begin position="126"/>
        <end position="136"/>
    </location>
</feature>
<keyword evidence="1" id="KW-0479">Metal-binding</keyword>
<dbReference type="Pfam" id="PF00172">
    <property type="entry name" value="Zn_clus"/>
    <property type="match status" value="1"/>
</dbReference>
<dbReference type="Proteomes" id="UP000224634">
    <property type="component" value="Unassembled WGS sequence"/>
</dbReference>
<keyword evidence="6" id="KW-0539">Nucleus</keyword>
<dbReference type="EMBL" id="PDNA01000251">
    <property type="protein sequence ID" value="PGH00481.1"/>
    <property type="molecule type" value="Genomic_DNA"/>
</dbReference>
<feature type="domain" description="Zn(2)-C6 fungal-type" evidence="8">
    <location>
        <begin position="213"/>
        <end position="241"/>
    </location>
</feature>
<dbReference type="SUPFAM" id="SSF57701">
    <property type="entry name" value="Zn2/Cys6 DNA-binding domain"/>
    <property type="match status" value="1"/>
</dbReference>
<dbReference type="InterPro" id="IPR052360">
    <property type="entry name" value="Transcr_Regulatory_Proteins"/>
</dbReference>
<accession>A0A2B7WVF4</accession>
<reference evidence="9 10" key="1">
    <citation type="submission" date="2017-10" db="EMBL/GenBank/DDBJ databases">
        <title>Comparative genomics in systemic dimorphic fungi from Ajellomycetaceae.</title>
        <authorList>
            <person name="Munoz J.F."/>
            <person name="Mcewen J.G."/>
            <person name="Clay O.K."/>
            <person name="Cuomo C.A."/>
        </authorList>
    </citation>
    <scope>NUCLEOTIDE SEQUENCE [LARGE SCALE GENOMIC DNA]</scope>
    <source>
        <strain evidence="9 10">UAMH7299</strain>
    </source>
</reference>
<dbReference type="CDD" id="cd00067">
    <property type="entry name" value="GAL4"/>
    <property type="match status" value="1"/>
</dbReference>
<evidence type="ECO:0000256" key="6">
    <source>
        <dbReference type="ARBA" id="ARBA00023242"/>
    </source>
</evidence>
<evidence type="ECO:0000256" key="2">
    <source>
        <dbReference type="ARBA" id="ARBA00022833"/>
    </source>
</evidence>
<evidence type="ECO:0000259" key="8">
    <source>
        <dbReference type="PROSITE" id="PS50048"/>
    </source>
</evidence>
<keyword evidence="3" id="KW-0805">Transcription regulation</keyword>
<dbReference type="PROSITE" id="PS50048">
    <property type="entry name" value="ZN2_CY6_FUNGAL_2"/>
    <property type="match status" value="1"/>
</dbReference>
<protein>
    <recommendedName>
        <fullName evidence="8">Zn(2)-C6 fungal-type domain-containing protein</fullName>
    </recommendedName>
</protein>
<feature type="region of interest" description="Disordered" evidence="7">
    <location>
        <begin position="1"/>
        <end position="184"/>
    </location>
</feature>
<dbReference type="OrthoDB" id="5375558at2759"/>
<evidence type="ECO:0000256" key="5">
    <source>
        <dbReference type="ARBA" id="ARBA00023163"/>
    </source>
</evidence>
<feature type="compositionally biased region" description="Pro residues" evidence="7">
    <location>
        <begin position="114"/>
        <end position="125"/>
    </location>
</feature>
<dbReference type="PANTHER" id="PTHR36206">
    <property type="entry name" value="ASPERCRYPTIN BIOSYNTHESIS CLUSTER-SPECIFIC TRANSCRIPTION REGULATOR ATNN-RELATED"/>
    <property type="match status" value="1"/>
</dbReference>
<dbReference type="PROSITE" id="PS00463">
    <property type="entry name" value="ZN2_CY6_FUNGAL_1"/>
    <property type="match status" value="1"/>
</dbReference>
<dbReference type="GO" id="GO:0008270">
    <property type="term" value="F:zinc ion binding"/>
    <property type="evidence" value="ECO:0007669"/>
    <property type="project" value="InterPro"/>
</dbReference>
<feature type="compositionally biased region" description="Low complexity" evidence="7">
    <location>
        <begin position="1"/>
        <end position="24"/>
    </location>
</feature>
<evidence type="ECO:0000313" key="10">
    <source>
        <dbReference type="Proteomes" id="UP000224634"/>
    </source>
</evidence>
<proteinExistence type="predicted"/>
<keyword evidence="4" id="KW-0238">DNA-binding</keyword>
<name>A0A2B7WVF4_POLH7</name>